<protein>
    <submittedName>
        <fullName evidence="2">Serine kinase of HPr protein (Carbohydrate metabolism regulator)</fullName>
    </submittedName>
</protein>
<keyword evidence="3" id="KW-1185">Reference proteome</keyword>
<gene>
    <name evidence="2" type="ORF">HNQ97_003089</name>
</gene>
<keyword evidence="2" id="KW-0418">Kinase</keyword>
<evidence type="ECO:0000259" key="1">
    <source>
        <dbReference type="Pfam" id="PF07475"/>
    </source>
</evidence>
<dbReference type="RefSeq" id="WP_182574463.1">
    <property type="nucleotide sequence ID" value="NZ_JACJHY010000014.1"/>
</dbReference>
<dbReference type="InterPro" id="IPR027417">
    <property type="entry name" value="P-loop_NTPase"/>
</dbReference>
<dbReference type="Gene3D" id="3.40.50.300">
    <property type="entry name" value="P-loop containing nucleotide triphosphate hydrolases"/>
    <property type="match status" value="1"/>
</dbReference>
<dbReference type="CDD" id="cd01918">
    <property type="entry name" value="HprK_C"/>
    <property type="match status" value="1"/>
</dbReference>
<comment type="caution">
    <text evidence="2">The sequence shown here is derived from an EMBL/GenBank/DDBJ whole genome shotgun (WGS) entry which is preliminary data.</text>
</comment>
<dbReference type="Pfam" id="PF07475">
    <property type="entry name" value="Hpr_kinase_C"/>
    <property type="match status" value="1"/>
</dbReference>
<dbReference type="Proteomes" id="UP000587524">
    <property type="component" value="Unassembled WGS sequence"/>
</dbReference>
<sequence>MAPTNMHATAIVLGDRGVLIAGPPGSGKSSLALALVEKFRAGNRFARLVSDDQVFLSAHQGRLVCHAPSTIAGLVEVRGGGPIPVEHEAATTVDLLVRLVPAGAVERLPEDASELLLGCKVPRLMLAEREIAVATPALLALLGARFPA</sequence>
<organism evidence="2 3">
    <name type="scientific">Aminobacter ciceronei</name>
    <dbReference type="NCBI Taxonomy" id="150723"/>
    <lineage>
        <taxon>Bacteria</taxon>
        <taxon>Pseudomonadati</taxon>
        <taxon>Pseudomonadota</taxon>
        <taxon>Alphaproteobacteria</taxon>
        <taxon>Hyphomicrobiales</taxon>
        <taxon>Phyllobacteriaceae</taxon>
        <taxon>Aminobacter</taxon>
    </lineage>
</organism>
<reference evidence="2 3" key="1">
    <citation type="submission" date="2020-08" db="EMBL/GenBank/DDBJ databases">
        <title>Genomic Encyclopedia of Type Strains, Phase IV (KMG-IV): sequencing the most valuable type-strain genomes for metagenomic binning, comparative biology and taxonomic classification.</title>
        <authorList>
            <person name="Goeker M."/>
        </authorList>
    </citation>
    <scope>NUCLEOTIDE SEQUENCE [LARGE SCALE GENOMIC DNA]</scope>
    <source>
        <strain evidence="2 3">DSM 17455</strain>
    </source>
</reference>
<dbReference type="InterPro" id="IPR011104">
    <property type="entry name" value="Hpr_kin/Pase_C"/>
</dbReference>
<evidence type="ECO:0000313" key="3">
    <source>
        <dbReference type="Proteomes" id="UP000587524"/>
    </source>
</evidence>
<accession>A0ABR6C7V2</accession>
<dbReference type="SUPFAM" id="SSF53795">
    <property type="entry name" value="PEP carboxykinase-like"/>
    <property type="match status" value="1"/>
</dbReference>
<evidence type="ECO:0000313" key="2">
    <source>
        <dbReference type="EMBL" id="MBA9021085.1"/>
    </source>
</evidence>
<name>A0ABR6C7V2_9HYPH</name>
<keyword evidence="2" id="KW-0808">Transferase</keyword>
<proteinExistence type="predicted"/>
<dbReference type="GO" id="GO:0016301">
    <property type="term" value="F:kinase activity"/>
    <property type="evidence" value="ECO:0007669"/>
    <property type="project" value="UniProtKB-KW"/>
</dbReference>
<feature type="domain" description="HPr kinase/phosphorylase C-terminal" evidence="1">
    <location>
        <begin position="4"/>
        <end position="87"/>
    </location>
</feature>
<dbReference type="EMBL" id="JACJHZ010000014">
    <property type="protein sequence ID" value="MBA9021085.1"/>
    <property type="molecule type" value="Genomic_DNA"/>
</dbReference>